<dbReference type="RefSeq" id="WP_011415822.1">
    <property type="nucleotide sequence ID" value="NC_007722.1"/>
</dbReference>
<dbReference type="STRING" id="314225.ELI_14540"/>
<name>Q2N5P1_ERYLH</name>
<dbReference type="KEGG" id="eli:ELI_14540"/>
<dbReference type="GO" id="GO:0016706">
    <property type="term" value="F:2-oxoglutarate-dependent dioxygenase activity"/>
    <property type="evidence" value="ECO:0007669"/>
    <property type="project" value="UniProtKB-ARBA"/>
</dbReference>
<evidence type="ECO:0000313" key="4">
    <source>
        <dbReference type="Proteomes" id="UP000008808"/>
    </source>
</evidence>
<dbReference type="AlphaFoldDB" id="Q2N5P1"/>
<dbReference type="InterPro" id="IPR008775">
    <property type="entry name" value="Phytyl_CoA_dOase-like"/>
</dbReference>
<keyword evidence="1" id="KW-0479">Metal-binding</keyword>
<protein>
    <recommendedName>
        <fullName evidence="5">Phytanoyl-CoA dioxygenase</fullName>
    </recommendedName>
</protein>
<dbReference type="SUPFAM" id="SSF51197">
    <property type="entry name" value="Clavaminate synthase-like"/>
    <property type="match status" value="1"/>
</dbReference>
<evidence type="ECO:0000256" key="2">
    <source>
        <dbReference type="ARBA" id="ARBA00023004"/>
    </source>
</evidence>
<dbReference type="OrthoDB" id="9796766at2"/>
<dbReference type="HOGENOM" id="CLU_047725_3_0_5"/>
<evidence type="ECO:0000256" key="1">
    <source>
        <dbReference type="ARBA" id="ARBA00022723"/>
    </source>
</evidence>
<dbReference type="GO" id="GO:0005506">
    <property type="term" value="F:iron ion binding"/>
    <property type="evidence" value="ECO:0007669"/>
    <property type="project" value="UniProtKB-ARBA"/>
</dbReference>
<evidence type="ECO:0008006" key="5">
    <source>
        <dbReference type="Google" id="ProtNLM"/>
    </source>
</evidence>
<dbReference type="EMBL" id="CP000157">
    <property type="protein sequence ID" value="ABC65000.1"/>
    <property type="molecule type" value="Genomic_DNA"/>
</dbReference>
<dbReference type="Proteomes" id="UP000008808">
    <property type="component" value="Chromosome"/>
</dbReference>
<accession>Q2N5P1</accession>
<reference evidence="4" key="1">
    <citation type="journal article" date="2009" name="J. Bacteriol.">
        <title>Complete genome sequence of Erythrobacter litoralis HTCC2594.</title>
        <authorList>
            <person name="Oh H.M."/>
            <person name="Giovannoni S.J."/>
            <person name="Ferriera S."/>
            <person name="Johnson J."/>
            <person name="Cho J.C."/>
        </authorList>
    </citation>
    <scope>NUCLEOTIDE SEQUENCE [LARGE SCALE GENOMIC DNA]</scope>
    <source>
        <strain evidence="4">HTCC2594</strain>
    </source>
</reference>
<dbReference type="eggNOG" id="COG5285">
    <property type="taxonomic scope" value="Bacteria"/>
</dbReference>
<dbReference type="PANTHER" id="PTHR20883:SF15">
    <property type="entry name" value="PHYTANOYL-COA DIOXYGENASE DOMAIN-CONTAINING PROTEIN 1"/>
    <property type="match status" value="1"/>
</dbReference>
<proteinExistence type="predicted"/>
<dbReference type="Pfam" id="PF05721">
    <property type="entry name" value="PhyH"/>
    <property type="match status" value="1"/>
</dbReference>
<keyword evidence="4" id="KW-1185">Reference proteome</keyword>
<sequence length="297" mass="32605">MPELTHFTTDVAPEAIAGALRNDGACIIDDAMAAGQLDRLKREIMPYVEATERGKDDFTGRQTTRTGALVARSETCRDLVMDARLIGACDAFLKDFCDTYQLHLTQLIRIFPGQGEQPLHRDRLAWGGYLPASLEPQLNTIWAVTDFTRENGATRVVPGSNSWAPERRAGESEIAYAEMKAGSVLVYSGSVIHSGGKNRSDADRMGLNITYCLGWLRQEENQYLSCPPEIARDFSPELRALLGYSMGSYALGYFTPPLPPGEGPEITPPDWLFGADASSWGDTLFDSVNERAKTGAM</sequence>
<gene>
    <name evidence="3" type="ordered locus">ELI_14540</name>
</gene>
<evidence type="ECO:0000313" key="3">
    <source>
        <dbReference type="EMBL" id="ABC65000.1"/>
    </source>
</evidence>
<organism evidence="3 4">
    <name type="scientific">Erythrobacter litoralis (strain HTCC2594)</name>
    <dbReference type="NCBI Taxonomy" id="314225"/>
    <lineage>
        <taxon>Bacteria</taxon>
        <taxon>Pseudomonadati</taxon>
        <taxon>Pseudomonadota</taxon>
        <taxon>Alphaproteobacteria</taxon>
        <taxon>Sphingomonadales</taxon>
        <taxon>Erythrobacteraceae</taxon>
        <taxon>Erythrobacter/Porphyrobacter group</taxon>
        <taxon>Erythrobacter</taxon>
    </lineage>
</organism>
<dbReference type="PANTHER" id="PTHR20883">
    <property type="entry name" value="PHYTANOYL-COA DIOXYGENASE DOMAIN CONTAINING 1"/>
    <property type="match status" value="1"/>
</dbReference>
<keyword evidence="2" id="KW-0408">Iron</keyword>
<dbReference type="Gene3D" id="2.60.120.620">
    <property type="entry name" value="q2cbj1_9rhob like domain"/>
    <property type="match status" value="1"/>
</dbReference>